<sequence>MAWWLWGLLLGAAAVLVAAAVDWWRIGHVPKHFTPIQPHLGNTPTIYIHGYSGNRYSFGHLLGRLHRAGIAQKAMVIHVKRNGQLRVQGHLLDTKNPTIQVIFCRSRAHLATELTWLHQILVLLKHNGVHRVNLVGHSMGAVLVMLAAMQLPTKDTPESIKSLPWRGRSMILNWARTLMRSWFTNGDPADHSGKHRFIIILPKKSTTCPGIFTS</sequence>
<keyword evidence="1" id="KW-0378">Hydrolase</keyword>
<name>A0A5P8M378_9LACO</name>
<gene>
    <name evidence="1" type="ORF">D1010_05605</name>
</gene>
<dbReference type="InterPro" id="IPR010315">
    <property type="entry name" value="DUF915_hydro-like"/>
</dbReference>
<accession>A0A5P8M378</accession>
<dbReference type="Pfam" id="PF06028">
    <property type="entry name" value="DUF915"/>
    <property type="match status" value="1"/>
</dbReference>
<dbReference type="Gene3D" id="3.40.50.1820">
    <property type="entry name" value="alpha/beta hydrolase"/>
    <property type="match status" value="1"/>
</dbReference>
<dbReference type="EMBL" id="CP045143">
    <property type="protein sequence ID" value="QFR22958.1"/>
    <property type="molecule type" value="Genomic_DNA"/>
</dbReference>
<organism evidence="1 2">
    <name type="scientific">Schleiferilactobacillus harbinensis</name>
    <dbReference type="NCBI Taxonomy" id="304207"/>
    <lineage>
        <taxon>Bacteria</taxon>
        <taxon>Bacillati</taxon>
        <taxon>Bacillota</taxon>
        <taxon>Bacilli</taxon>
        <taxon>Lactobacillales</taxon>
        <taxon>Lactobacillaceae</taxon>
        <taxon>Schleiferilactobacillus</taxon>
    </lineage>
</organism>
<dbReference type="InterPro" id="IPR029058">
    <property type="entry name" value="AB_hydrolase_fold"/>
</dbReference>
<dbReference type="KEGG" id="lhb:D1010_05605"/>
<evidence type="ECO:0000313" key="2">
    <source>
        <dbReference type="Proteomes" id="UP000326779"/>
    </source>
</evidence>
<dbReference type="AlphaFoldDB" id="A0A5P8M378"/>
<dbReference type="GO" id="GO:0016787">
    <property type="term" value="F:hydrolase activity"/>
    <property type="evidence" value="ECO:0007669"/>
    <property type="project" value="UniProtKB-KW"/>
</dbReference>
<dbReference type="SUPFAM" id="SSF53474">
    <property type="entry name" value="alpha/beta-Hydrolases"/>
    <property type="match status" value="1"/>
</dbReference>
<dbReference type="Proteomes" id="UP000326779">
    <property type="component" value="Chromosome"/>
</dbReference>
<evidence type="ECO:0000313" key="1">
    <source>
        <dbReference type="EMBL" id="QFR22958.1"/>
    </source>
</evidence>
<reference evidence="1 2" key="1">
    <citation type="submission" date="2019-10" db="EMBL/GenBank/DDBJ databases">
        <title>The completed genome of Lactobacillus harbinensis M1.</title>
        <authorList>
            <person name="Zheng Y."/>
        </authorList>
    </citation>
    <scope>NUCLEOTIDE SEQUENCE [LARGE SCALE GENOMIC DNA]</scope>
    <source>
        <strain evidence="1 2">M1</strain>
    </source>
</reference>
<proteinExistence type="predicted"/>
<protein>
    <submittedName>
        <fullName evidence="1">Alpha/beta hydrolase</fullName>
    </submittedName>
</protein>